<comment type="similarity">
    <text evidence="1">Belongs to the ComF/GntX family.</text>
</comment>
<feature type="domain" description="Phosphoribosyltransferase" evidence="2">
    <location>
        <begin position="133"/>
        <end position="199"/>
    </location>
</feature>
<dbReference type="Proteomes" id="UP000886893">
    <property type="component" value="Unassembled WGS sequence"/>
</dbReference>
<protein>
    <submittedName>
        <fullName evidence="3">ComF family protein</fullName>
    </submittedName>
</protein>
<gene>
    <name evidence="3" type="ORF">IAD04_03490</name>
</gene>
<dbReference type="SUPFAM" id="SSF53271">
    <property type="entry name" value="PRTase-like"/>
    <property type="match status" value="1"/>
</dbReference>
<dbReference type="CDD" id="cd06223">
    <property type="entry name" value="PRTases_typeI"/>
    <property type="match status" value="1"/>
</dbReference>
<reference evidence="3" key="2">
    <citation type="journal article" date="2021" name="PeerJ">
        <title>Extensive microbial diversity within the chicken gut microbiome revealed by metagenomics and culture.</title>
        <authorList>
            <person name="Gilroy R."/>
            <person name="Ravi A."/>
            <person name="Getino M."/>
            <person name="Pursley I."/>
            <person name="Horton D.L."/>
            <person name="Alikhan N.F."/>
            <person name="Baker D."/>
            <person name="Gharbi K."/>
            <person name="Hall N."/>
            <person name="Watson M."/>
            <person name="Adriaenssens E.M."/>
            <person name="Foster-Nyarko E."/>
            <person name="Jarju S."/>
            <person name="Secka A."/>
            <person name="Antonio M."/>
            <person name="Oren A."/>
            <person name="Chaudhuri R.R."/>
            <person name="La Ragione R."/>
            <person name="Hildebrand F."/>
            <person name="Pallen M.J."/>
        </authorList>
    </citation>
    <scope>NUCLEOTIDE SEQUENCE</scope>
    <source>
        <strain evidence="3">14508</strain>
    </source>
</reference>
<comment type="caution">
    <text evidence="3">The sequence shown here is derived from an EMBL/GenBank/DDBJ whole genome shotgun (WGS) entry which is preliminary data.</text>
</comment>
<evidence type="ECO:0000313" key="4">
    <source>
        <dbReference type="Proteomes" id="UP000886893"/>
    </source>
</evidence>
<dbReference type="InterPro" id="IPR051910">
    <property type="entry name" value="ComF/GntX_DNA_util-trans"/>
</dbReference>
<dbReference type="AlphaFoldDB" id="A0A9D1G8D3"/>
<organism evidence="3 4">
    <name type="scientific">Candidatus Caccosoma faecigallinarum</name>
    <dbReference type="NCBI Taxonomy" id="2840720"/>
    <lineage>
        <taxon>Bacteria</taxon>
        <taxon>Bacillati</taxon>
        <taxon>Bacillota</taxon>
        <taxon>Bacillota incertae sedis</taxon>
        <taxon>Candidatus Caccosoma</taxon>
    </lineage>
</organism>
<evidence type="ECO:0000256" key="1">
    <source>
        <dbReference type="ARBA" id="ARBA00008007"/>
    </source>
</evidence>
<reference evidence="3" key="1">
    <citation type="submission" date="2020-10" db="EMBL/GenBank/DDBJ databases">
        <authorList>
            <person name="Gilroy R."/>
        </authorList>
    </citation>
    <scope>NUCLEOTIDE SEQUENCE</scope>
    <source>
        <strain evidence="3">14508</strain>
    </source>
</reference>
<proteinExistence type="inferred from homology"/>
<dbReference type="EMBL" id="DVKI01000110">
    <property type="protein sequence ID" value="HIT17429.1"/>
    <property type="molecule type" value="Genomic_DNA"/>
</dbReference>
<evidence type="ECO:0000313" key="3">
    <source>
        <dbReference type="EMBL" id="HIT17429.1"/>
    </source>
</evidence>
<dbReference type="InterPro" id="IPR000836">
    <property type="entry name" value="PRTase_dom"/>
</dbReference>
<evidence type="ECO:0000259" key="2">
    <source>
        <dbReference type="Pfam" id="PF00156"/>
    </source>
</evidence>
<sequence>MFENFKIKKQYHCLICFKNLLEGISFQSLTFFHPYLCQQCFSQLKLANLTFSILHCSIKILYYYNDFLKTLFFQYKGCYDIELAPIFLNYHLKQLKKEFKDYVIVYPPSNDLEVKKRKFQHIKELAKPLCLPIYDVFYKTKDYKQSKMPFSFKKEIFSIIAFKKNKDLENKKILLIDDIFTSGNTIQACILLLQKNISKIKDLKILCICKTEKKVEL</sequence>
<dbReference type="Pfam" id="PF00156">
    <property type="entry name" value="Pribosyltran"/>
    <property type="match status" value="1"/>
</dbReference>
<accession>A0A9D1G8D3</accession>
<dbReference type="PANTHER" id="PTHR47505">
    <property type="entry name" value="DNA UTILIZATION PROTEIN YHGH"/>
    <property type="match status" value="1"/>
</dbReference>
<dbReference type="PANTHER" id="PTHR47505:SF1">
    <property type="entry name" value="DNA UTILIZATION PROTEIN YHGH"/>
    <property type="match status" value="1"/>
</dbReference>
<dbReference type="Gene3D" id="3.40.50.2020">
    <property type="match status" value="1"/>
</dbReference>
<dbReference type="InterPro" id="IPR029057">
    <property type="entry name" value="PRTase-like"/>
</dbReference>
<name>A0A9D1G8D3_9FIRM</name>